<keyword evidence="1" id="KW-0732">Signal</keyword>
<feature type="chain" id="PRO_5004495721" evidence="1">
    <location>
        <begin position="19"/>
        <end position="71"/>
    </location>
</feature>
<evidence type="ECO:0000313" key="2">
    <source>
        <dbReference type="EMBL" id="CCT70787.1"/>
    </source>
</evidence>
<gene>
    <name evidence="2" type="ORF">FFUJ_06568</name>
</gene>
<dbReference type="EMBL" id="HF679028">
    <property type="protein sequence ID" value="CCT70787.1"/>
    <property type="molecule type" value="Genomic_DNA"/>
</dbReference>
<dbReference type="VEuPathDB" id="FungiDB:FFUJ_06568"/>
<accession>S0EAK1</accession>
<dbReference type="GeneID" id="35400045"/>
<dbReference type="Proteomes" id="UP000016800">
    <property type="component" value="Chromosome VI"/>
</dbReference>
<proteinExistence type="predicted"/>
<dbReference type="RefSeq" id="XP_023432866.1">
    <property type="nucleotide sequence ID" value="XM_023579908.1"/>
</dbReference>
<sequence>MRPSGILIMATAFISVSAQNCKQRSAICSPFSLCSSMPAAGQVCGSQGTASNCNSVADRGSDSGTVTCQCC</sequence>
<protein>
    <submittedName>
        <fullName evidence="2">Uncharacterized protein</fullName>
    </submittedName>
</protein>
<feature type="signal peptide" evidence="1">
    <location>
        <begin position="1"/>
        <end position="18"/>
    </location>
</feature>
<reference evidence="3" key="1">
    <citation type="journal article" date="2013" name="PLoS Pathog.">
        <title>Deciphering the cryptic genome: genome-wide analyses of the rice pathogen Fusarium fujikuroi reveal complex regulation of secondary metabolism and novel metabolites.</title>
        <authorList>
            <person name="Wiemann P."/>
            <person name="Sieber C.M."/>
            <person name="von Bargen K.W."/>
            <person name="Studt L."/>
            <person name="Niehaus E.M."/>
            <person name="Espino J.J."/>
            <person name="Huss K."/>
            <person name="Michielse C.B."/>
            <person name="Albermann S."/>
            <person name="Wagner D."/>
            <person name="Bergner S.V."/>
            <person name="Connolly L.R."/>
            <person name="Fischer A."/>
            <person name="Reuter G."/>
            <person name="Kleigrewe K."/>
            <person name="Bald T."/>
            <person name="Wingfield B.D."/>
            <person name="Ophir R."/>
            <person name="Freeman S."/>
            <person name="Hippler M."/>
            <person name="Smith K.M."/>
            <person name="Brown D.W."/>
            <person name="Proctor R.H."/>
            <person name="Munsterkotter M."/>
            <person name="Freitag M."/>
            <person name="Humpf H.U."/>
            <person name="Guldener U."/>
            <person name="Tudzynski B."/>
        </authorList>
    </citation>
    <scope>NUCLEOTIDE SEQUENCE [LARGE SCALE GENOMIC DNA]</scope>
    <source>
        <strain evidence="3">CBS 195.34 / IMI 58289 / NRRL A-6831</strain>
    </source>
</reference>
<evidence type="ECO:0000313" key="3">
    <source>
        <dbReference type="Proteomes" id="UP000016800"/>
    </source>
</evidence>
<evidence type="ECO:0000256" key="1">
    <source>
        <dbReference type="SAM" id="SignalP"/>
    </source>
</evidence>
<keyword evidence="3" id="KW-1185">Reference proteome</keyword>
<organism evidence="2 3">
    <name type="scientific">Gibberella fujikuroi (strain CBS 195.34 / IMI 58289 / NRRL A-6831)</name>
    <name type="common">Bakanae and foot rot disease fungus</name>
    <name type="synonym">Fusarium fujikuroi</name>
    <dbReference type="NCBI Taxonomy" id="1279085"/>
    <lineage>
        <taxon>Eukaryota</taxon>
        <taxon>Fungi</taxon>
        <taxon>Dikarya</taxon>
        <taxon>Ascomycota</taxon>
        <taxon>Pezizomycotina</taxon>
        <taxon>Sordariomycetes</taxon>
        <taxon>Hypocreomycetidae</taxon>
        <taxon>Hypocreales</taxon>
        <taxon>Nectriaceae</taxon>
        <taxon>Fusarium</taxon>
        <taxon>Fusarium fujikuroi species complex</taxon>
    </lineage>
</organism>
<dbReference type="AlphaFoldDB" id="S0EAK1"/>
<name>S0EAK1_GIBF5</name>
<dbReference type="HOGENOM" id="CLU_2704848_0_0_1"/>